<dbReference type="Gene3D" id="3.90.380.10">
    <property type="entry name" value="Naphthalene 1,2-dioxygenase Alpha Subunit, Chain A, domain 1"/>
    <property type="match status" value="1"/>
</dbReference>
<keyword evidence="3" id="KW-0150">Chloroplast</keyword>
<keyword evidence="12" id="KW-0411">Iron-sulfur</keyword>
<keyword evidence="13 15" id="KW-0472">Membrane</keyword>
<keyword evidence="6" id="KW-0001">2Fe-2S</keyword>
<keyword evidence="10" id="KW-0560">Oxidoreductase</keyword>
<feature type="transmembrane region" description="Helical" evidence="15">
    <location>
        <begin position="544"/>
        <end position="563"/>
    </location>
</feature>
<evidence type="ECO:0000259" key="16">
    <source>
        <dbReference type="PROSITE" id="PS51296"/>
    </source>
</evidence>
<evidence type="ECO:0000256" key="4">
    <source>
        <dbReference type="ARBA" id="ARBA00022640"/>
    </source>
</evidence>
<dbReference type="PANTHER" id="PTHR21266:SF32">
    <property type="entry name" value="CHOLESTEROL 7-DESATURASE NVD"/>
    <property type="match status" value="1"/>
</dbReference>
<keyword evidence="11" id="KW-0408">Iron</keyword>
<dbReference type="Pfam" id="PF00355">
    <property type="entry name" value="Rieske"/>
    <property type="match status" value="1"/>
</dbReference>
<protein>
    <submittedName>
        <fullName evidence="17">Pheophorbide a oxygenase family protein</fullName>
    </submittedName>
</protein>
<keyword evidence="18" id="KW-1185">Reference proteome</keyword>
<dbReference type="GO" id="GO:0016020">
    <property type="term" value="C:membrane"/>
    <property type="evidence" value="ECO:0007669"/>
    <property type="project" value="UniProtKB-SubCell"/>
</dbReference>
<evidence type="ECO:0000256" key="11">
    <source>
        <dbReference type="ARBA" id="ARBA00023004"/>
    </source>
</evidence>
<proteinExistence type="predicted"/>
<keyword evidence="5 15" id="KW-0812">Transmembrane</keyword>
<evidence type="ECO:0000256" key="6">
    <source>
        <dbReference type="ARBA" id="ARBA00022714"/>
    </source>
</evidence>
<keyword evidence="9 15" id="KW-1133">Transmembrane helix</keyword>
<dbReference type="PANTHER" id="PTHR21266">
    <property type="entry name" value="IRON-SULFUR DOMAIN CONTAINING PROTEIN"/>
    <property type="match status" value="1"/>
</dbReference>
<feature type="region of interest" description="Disordered" evidence="14">
    <location>
        <begin position="1"/>
        <end position="93"/>
    </location>
</feature>
<evidence type="ECO:0000256" key="12">
    <source>
        <dbReference type="ARBA" id="ARBA00023014"/>
    </source>
</evidence>
<dbReference type="GO" id="GO:0051537">
    <property type="term" value="F:2 iron, 2 sulfur cluster binding"/>
    <property type="evidence" value="ECO:0007669"/>
    <property type="project" value="UniProtKB-KW"/>
</dbReference>
<feature type="compositionally biased region" description="Basic and acidic residues" evidence="14">
    <location>
        <begin position="54"/>
        <end position="64"/>
    </location>
</feature>
<evidence type="ECO:0000256" key="1">
    <source>
        <dbReference type="ARBA" id="ARBA00004229"/>
    </source>
</evidence>
<keyword evidence="4" id="KW-0934">Plastid</keyword>
<comment type="subcellular location">
    <subcellularLocation>
        <location evidence="2">Membrane</location>
    </subcellularLocation>
    <subcellularLocation>
        <location evidence="1">Plastid</location>
        <location evidence="1">Chloroplast</location>
    </subcellularLocation>
</comment>
<feature type="compositionally biased region" description="Polar residues" evidence="14">
    <location>
        <begin position="1"/>
        <end position="30"/>
    </location>
</feature>
<dbReference type="Gene3D" id="2.102.10.10">
    <property type="entry name" value="Rieske [2Fe-2S] iron-sulphur domain"/>
    <property type="match status" value="1"/>
</dbReference>
<evidence type="ECO:0000313" key="18">
    <source>
        <dbReference type="Proteomes" id="UP000054558"/>
    </source>
</evidence>
<accession>A0A1Y1HNL2</accession>
<dbReference type="Proteomes" id="UP000054558">
    <property type="component" value="Unassembled WGS sequence"/>
</dbReference>
<evidence type="ECO:0000256" key="8">
    <source>
        <dbReference type="ARBA" id="ARBA00022946"/>
    </source>
</evidence>
<evidence type="ECO:0000256" key="2">
    <source>
        <dbReference type="ARBA" id="ARBA00004370"/>
    </source>
</evidence>
<evidence type="ECO:0000256" key="7">
    <source>
        <dbReference type="ARBA" id="ARBA00022723"/>
    </source>
</evidence>
<evidence type="ECO:0000256" key="13">
    <source>
        <dbReference type="ARBA" id="ARBA00023136"/>
    </source>
</evidence>
<dbReference type="PROSITE" id="PS51296">
    <property type="entry name" value="RIESKE"/>
    <property type="match status" value="1"/>
</dbReference>
<keyword evidence="8" id="KW-0809">Transit peptide</keyword>
<dbReference type="GO" id="GO:0016491">
    <property type="term" value="F:oxidoreductase activity"/>
    <property type="evidence" value="ECO:0000318"/>
    <property type="project" value="GO_Central"/>
</dbReference>
<feature type="domain" description="Rieske" evidence="16">
    <location>
        <begin position="105"/>
        <end position="217"/>
    </location>
</feature>
<dbReference type="OrthoDB" id="426882at2759"/>
<dbReference type="InterPro" id="IPR017941">
    <property type="entry name" value="Rieske_2Fe-2S"/>
</dbReference>
<dbReference type="SUPFAM" id="SSF55961">
    <property type="entry name" value="Bet v1-like"/>
    <property type="match status" value="1"/>
</dbReference>
<feature type="transmembrane region" description="Helical" evidence="15">
    <location>
        <begin position="518"/>
        <end position="538"/>
    </location>
</feature>
<dbReference type="OMA" id="HENRRAC"/>
<evidence type="ECO:0000256" key="15">
    <source>
        <dbReference type="SAM" id="Phobius"/>
    </source>
</evidence>
<evidence type="ECO:0000256" key="5">
    <source>
        <dbReference type="ARBA" id="ARBA00022692"/>
    </source>
</evidence>
<name>A0A1Y1HNL2_KLENI</name>
<dbReference type="InterPro" id="IPR013626">
    <property type="entry name" value="PaO"/>
</dbReference>
<dbReference type="AlphaFoldDB" id="A0A1Y1HNL2"/>
<keyword evidence="7" id="KW-0479">Metal-binding</keyword>
<dbReference type="GO" id="GO:0009507">
    <property type="term" value="C:chloroplast"/>
    <property type="evidence" value="ECO:0007669"/>
    <property type="project" value="UniProtKB-SubCell"/>
</dbReference>
<dbReference type="GO" id="GO:0010277">
    <property type="term" value="F:chlorophyllide a oxygenase activity"/>
    <property type="evidence" value="ECO:0007669"/>
    <property type="project" value="InterPro"/>
</dbReference>
<dbReference type="STRING" id="105231.A0A1Y1HNL2"/>
<sequence length="575" mass="63109">MSSHSKPALTFTSSKQSTSQLHRSLQNKQHSAAFRVSAQSSLSAASEPAGYAQRKSDTRARGDVRTLAVAEAVGRDLGSHEEEEEIEANTGDERELPAFDWKAHWYAVGVVQDMDPSIPHPLTILGQPVVLWYDRNEAKWRCFLDQCPHRLAPLSEGRIDEEGRLQCSYHGWSFEGRGACACIPQAASEGPEAKAAANPRAAVRTFPISEAGGLLFVWPDSDPKAAYKAAYSRLPLTPGVADDWMTSHYARDMEYGYEILVENLVDPAHVPFSHNGVGGINRKSAAPLEFRITRMDHTGFFGRGVSGSFAPNTVGGNEFLAPNRFSYTRTTPRDDGSESNFIITVHVTPRGPGKSRVILSTYAKTLNEKKVKTGLLARVKGFNFRRLLFRFRPRWLTHLVLDAIFDGDAVFLRGQEIALQTTPANASATSAVDERGVRKVDAPREYFMPTPADRFVLAFRQWLNRYAGGGVPWAELGVPELDVKLTSREAVMDRWHQHTTQCTTCSGALEKARTAQKALWVAAALLVAATLVAGQAWGPLARGGLVSLALLSTAAGFALNGLVQRFIYTGYNHAK</sequence>
<gene>
    <name evidence="17" type="ORF">KFL_000080530</name>
</gene>
<dbReference type="SUPFAM" id="SSF50022">
    <property type="entry name" value="ISP domain"/>
    <property type="match status" value="1"/>
</dbReference>
<dbReference type="InterPro" id="IPR036922">
    <property type="entry name" value="Rieske_2Fe-2S_sf"/>
</dbReference>
<evidence type="ECO:0000256" key="3">
    <source>
        <dbReference type="ARBA" id="ARBA00022528"/>
    </source>
</evidence>
<dbReference type="GO" id="GO:0005737">
    <property type="term" value="C:cytoplasm"/>
    <property type="evidence" value="ECO:0000318"/>
    <property type="project" value="GO_Central"/>
</dbReference>
<dbReference type="Pfam" id="PF08417">
    <property type="entry name" value="PaO"/>
    <property type="match status" value="1"/>
</dbReference>
<organism evidence="17 18">
    <name type="scientific">Klebsormidium nitens</name>
    <name type="common">Green alga</name>
    <name type="synonym">Ulothrix nitens</name>
    <dbReference type="NCBI Taxonomy" id="105231"/>
    <lineage>
        <taxon>Eukaryota</taxon>
        <taxon>Viridiplantae</taxon>
        <taxon>Streptophyta</taxon>
        <taxon>Klebsormidiophyceae</taxon>
        <taxon>Klebsormidiales</taxon>
        <taxon>Klebsormidiaceae</taxon>
        <taxon>Klebsormidium</taxon>
    </lineage>
</organism>
<evidence type="ECO:0000256" key="10">
    <source>
        <dbReference type="ARBA" id="ARBA00023002"/>
    </source>
</evidence>
<dbReference type="GO" id="GO:0046872">
    <property type="term" value="F:metal ion binding"/>
    <property type="evidence" value="ECO:0007669"/>
    <property type="project" value="UniProtKB-KW"/>
</dbReference>
<evidence type="ECO:0000313" key="17">
    <source>
        <dbReference type="EMBL" id="GAQ78147.1"/>
    </source>
</evidence>
<evidence type="ECO:0000256" key="14">
    <source>
        <dbReference type="SAM" id="MobiDB-lite"/>
    </source>
</evidence>
<dbReference type="InterPro" id="IPR050584">
    <property type="entry name" value="Cholesterol_7-desaturase"/>
</dbReference>
<dbReference type="EMBL" id="DF236957">
    <property type="protein sequence ID" value="GAQ78147.1"/>
    <property type="molecule type" value="Genomic_DNA"/>
</dbReference>
<reference evidence="17 18" key="1">
    <citation type="journal article" date="2014" name="Nat. Commun.">
        <title>Klebsormidium flaccidum genome reveals primary factors for plant terrestrial adaptation.</title>
        <authorList>
            <person name="Hori K."/>
            <person name="Maruyama F."/>
            <person name="Fujisawa T."/>
            <person name="Togashi T."/>
            <person name="Yamamoto N."/>
            <person name="Seo M."/>
            <person name="Sato S."/>
            <person name="Yamada T."/>
            <person name="Mori H."/>
            <person name="Tajima N."/>
            <person name="Moriyama T."/>
            <person name="Ikeuchi M."/>
            <person name="Watanabe M."/>
            <person name="Wada H."/>
            <person name="Kobayashi K."/>
            <person name="Saito M."/>
            <person name="Masuda T."/>
            <person name="Sasaki-Sekimoto Y."/>
            <person name="Mashiguchi K."/>
            <person name="Awai K."/>
            <person name="Shimojima M."/>
            <person name="Masuda S."/>
            <person name="Iwai M."/>
            <person name="Nobusawa T."/>
            <person name="Narise T."/>
            <person name="Kondo S."/>
            <person name="Saito H."/>
            <person name="Sato R."/>
            <person name="Murakawa M."/>
            <person name="Ihara Y."/>
            <person name="Oshima-Yamada Y."/>
            <person name="Ohtaka K."/>
            <person name="Satoh M."/>
            <person name="Sonobe K."/>
            <person name="Ishii M."/>
            <person name="Ohtani R."/>
            <person name="Kanamori-Sato M."/>
            <person name="Honoki R."/>
            <person name="Miyazaki D."/>
            <person name="Mochizuki H."/>
            <person name="Umetsu J."/>
            <person name="Higashi K."/>
            <person name="Shibata D."/>
            <person name="Kamiya Y."/>
            <person name="Sato N."/>
            <person name="Nakamura Y."/>
            <person name="Tabata S."/>
            <person name="Ida S."/>
            <person name="Kurokawa K."/>
            <person name="Ohta H."/>
        </authorList>
    </citation>
    <scope>NUCLEOTIDE SEQUENCE [LARGE SCALE GENOMIC DNA]</scope>
    <source>
        <strain evidence="17 18">NIES-2285</strain>
    </source>
</reference>
<evidence type="ECO:0000256" key="9">
    <source>
        <dbReference type="ARBA" id="ARBA00022989"/>
    </source>
</evidence>